<dbReference type="RefSeq" id="WP_010855436.1">
    <property type="nucleotide sequence ID" value="NZ_AQHR01000088.1"/>
</dbReference>
<comment type="caution">
    <text evidence="2">The sequence shown here is derived from an EMBL/GenBank/DDBJ whole genome shotgun (WGS) entry which is preliminary data.</text>
</comment>
<gene>
    <name evidence="2" type="ORF">ADIS_3303</name>
</gene>
<sequence>MKLPILPSILTVFILLHAACGTQQNNESERKSFELVVFDSLTFEHLGPYNLLDYHKDKGLYLFSAKLLEGTYYLVNDAGEVVAENSLADGPNGFGMVLHRAGFVGDEVVLVGTNRVFVYDLQLVRRRDYPFEQEVRFRLIHAVRDYLATYQLDGKEWPLVNISEQILPRYPVDYFDTLNLVHLMDVQTGEVRKGGKLDAQSAFMQGQLSPWNDKPVYFSDRESDLISVVLFGDSVLYQVDPRRSFSTANRISLPRPQPDEWHGIPMADATMENVQAGRRKSVLSGTFFNMMGKGNAFLLAYKTGGNGMLLSEEMDNEARRKFQESRKVFYIPVRDGEVQGHPIAWDKPGDLVLGVGENRYIQYATDQAVLHDYEKDYQCFYIFELREKHP</sequence>
<keyword evidence="1" id="KW-0732">Signal</keyword>
<feature type="signal peptide" evidence="1">
    <location>
        <begin position="1"/>
        <end position="18"/>
    </location>
</feature>
<name>R7ZPY6_9BACT</name>
<evidence type="ECO:0000313" key="3">
    <source>
        <dbReference type="Proteomes" id="UP000013909"/>
    </source>
</evidence>
<feature type="chain" id="PRO_5004461857" description="Lipoprotein" evidence="1">
    <location>
        <begin position="19"/>
        <end position="390"/>
    </location>
</feature>
<protein>
    <recommendedName>
        <fullName evidence="4">Lipoprotein</fullName>
    </recommendedName>
</protein>
<proteinExistence type="predicted"/>
<dbReference type="STRING" id="1232681.ADIS_3303"/>
<reference evidence="2 3" key="1">
    <citation type="submission" date="2013-02" db="EMBL/GenBank/DDBJ databases">
        <title>A novel strain isolated from Lonar lake, Maharashtra, India.</title>
        <authorList>
            <person name="Singh A."/>
        </authorList>
    </citation>
    <scope>NUCLEOTIDE SEQUENCE [LARGE SCALE GENOMIC DNA]</scope>
    <source>
        <strain evidence="2 3">AK24</strain>
    </source>
</reference>
<dbReference type="EMBL" id="AQHR01000088">
    <property type="protein sequence ID" value="EON76175.1"/>
    <property type="molecule type" value="Genomic_DNA"/>
</dbReference>
<dbReference type="Proteomes" id="UP000013909">
    <property type="component" value="Unassembled WGS sequence"/>
</dbReference>
<evidence type="ECO:0000256" key="1">
    <source>
        <dbReference type="SAM" id="SignalP"/>
    </source>
</evidence>
<accession>R7ZPY6</accession>
<organism evidence="2 3">
    <name type="scientific">Lunatimonas lonarensis</name>
    <dbReference type="NCBI Taxonomy" id="1232681"/>
    <lineage>
        <taxon>Bacteria</taxon>
        <taxon>Pseudomonadati</taxon>
        <taxon>Bacteroidota</taxon>
        <taxon>Cytophagia</taxon>
        <taxon>Cytophagales</taxon>
        <taxon>Cyclobacteriaceae</taxon>
    </lineage>
</organism>
<dbReference type="AlphaFoldDB" id="R7ZPY6"/>
<evidence type="ECO:0000313" key="2">
    <source>
        <dbReference type="EMBL" id="EON76175.1"/>
    </source>
</evidence>
<evidence type="ECO:0008006" key="4">
    <source>
        <dbReference type="Google" id="ProtNLM"/>
    </source>
</evidence>
<dbReference type="OrthoDB" id="978727at2"/>
<keyword evidence="3" id="KW-1185">Reference proteome</keyword>